<dbReference type="PIRSF" id="PIRSF037495">
    <property type="entry name" value="Opine_OX_OoxA/HcnB"/>
    <property type="match status" value="1"/>
</dbReference>
<dbReference type="InterPro" id="IPR017224">
    <property type="entry name" value="Opine_Oxase_asu/HCN_bsu"/>
</dbReference>
<dbReference type="HOGENOM" id="CLU_030705_1_2_4"/>
<reference evidence="3 4" key="1">
    <citation type="journal article" date="2005" name="BMC Genomics">
        <title>Bacterial genome adaptation to niches: divergence of the potential virulence genes in three Burkholderia species of different survival strategies.</title>
        <authorList>
            <person name="Kim H.S."/>
            <person name="Schell M.A."/>
            <person name="Yu Y."/>
            <person name="Ulrich R.L."/>
            <person name="Sarria S.H."/>
            <person name="Nierman W.C."/>
            <person name="DeShazer D."/>
        </authorList>
    </citation>
    <scope>NUCLEOTIDE SEQUENCE [LARGE SCALE GENOMIC DNA]</scope>
    <source>
        <strain evidence="4">ATCC 700388 / DSM 13276 / CCUG 48851 / CIP 106301 / E264</strain>
    </source>
</reference>
<keyword evidence="4" id="KW-1185">Reference proteome</keyword>
<dbReference type="GO" id="GO:0016491">
    <property type="term" value="F:oxidoreductase activity"/>
    <property type="evidence" value="ECO:0007669"/>
    <property type="project" value="UniProtKB-KW"/>
</dbReference>
<sequence length="445" mass="45622">MPDALPRRHAGGAHAMTNEVLTVDVAIVGAGPAGLAAAQAVARSGRTVAIVDDNPRAGGQVWRQGPSAAPGAAARASFDVLRRPNVRHLAATRVVAAPQAGVLLVEDERRALALGYRKLILCCGARELLLPFAGWTLPGVTGAGGLQALVKGGAPVRGERVVIAGSGPLLIASLATARAAGARVVAVVEQAPLGALARFALSLAATPSKLAQAARLTRGFAGTRYLTGAVVREAHGDARVRAVTIERGGARETLDCDRVACGFGLVPNLTLALALGCAVRDRAIAVDDAQRTSVEHVYAAGECTGVGGVELARIEGELAGLAATGADAAPDGRARVAALLRRRATWRRFAARVAGTFALRDAARALPPDDTLLCRCEDVTIGAVRAHASARDAKLQTRCGMGACQGRVCGAAAHVHFGWDDAPPRPPFSPARIDTLLAAPDDALL</sequence>
<dbReference type="InterPro" id="IPR041854">
    <property type="entry name" value="BFD-like_2Fe2S-bd_dom_sf"/>
</dbReference>
<dbReference type="PRINTS" id="PR00368">
    <property type="entry name" value="FADPNR"/>
</dbReference>
<dbReference type="InterPro" id="IPR023753">
    <property type="entry name" value="FAD/NAD-binding_dom"/>
</dbReference>
<evidence type="ECO:0000313" key="4">
    <source>
        <dbReference type="Proteomes" id="UP000001930"/>
    </source>
</evidence>
<organism evidence="3 4">
    <name type="scientific">Burkholderia thailandensis (strain ATCC 700388 / DSM 13276 / CCUG 48851 / CIP 106301 / E264)</name>
    <dbReference type="NCBI Taxonomy" id="271848"/>
    <lineage>
        <taxon>Bacteria</taxon>
        <taxon>Pseudomonadati</taxon>
        <taxon>Pseudomonadota</taxon>
        <taxon>Betaproteobacteria</taxon>
        <taxon>Burkholderiales</taxon>
        <taxon>Burkholderiaceae</taxon>
        <taxon>Burkholderia</taxon>
        <taxon>pseudomallei group</taxon>
    </lineage>
</organism>
<name>Q2T3J7_BURTA</name>
<dbReference type="Gene3D" id="1.10.10.1100">
    <property type="entry name" value="BFD-like [2Fe-2S]-binding domain"/>
    <property type="match status" value="1"/>
</dbReference>
<dbReference type="SUPFAM" id="SSF51905">
    <property type="entry name" value="FAD/NAD(P)-binding domain"/>
    <property type="match status" value="1"/>
</dbReference>
<dbReference type="PANTHER" id="PTHR42949">
    <property type="entry name" value="ANAEROBIC GLYCEROL-3-PHOSPHATE DEHYDROGENASE SUBUNIT B"/>
    <property type="match status" value="1"/>
</dbReference>
<feature type="domain" description="FAD/NAD(P)-binding" evidence="2">
    <location>
        <begin position="24"/>
        <end position="312"/>
    </location>
</feature>
<dbReference type="AlphaFoldDB" id="Q2T3J7"/>
<dbReference type="InterPro" id="IPR036188">
    <property type="entry name" value="FAD/NAD-bd_sf"/>
</dbReference>
<evidence type="ECO:0000313" key="3">
    <source>
        <dbReference type="EMBL" id="ABC35038.1"/>
    </source>
</evidence>
<keyword evidence="1" id="KW-0560">Oxidoreductase</keyword>
<dbReference type="Proteomes" id="UP000001930">
    <property type="component" value="Chromosome II"/>
</dbReference>
<dbReference type="Pfam" id="PF07992">
    <property type="entry name" value="Pyr_redox_2"/>
    <property type="match status" value="1"/>
</dbReference>
<dbReference type="PANTHER" id="PTHR42949:SF3">
    <property type="entry name" value="ANAEROBIC GLYCEROL-3-PHOSPHATE DEHYDROGENASE SUBUNIT B"/>
    <property type="match status" value="1"/>
</dbReference>
<proteinExistence type="predicted"/>
<dbReference type="InterPro" id="IPR051691">
    <property type="entry name" value="Metab_Enz_Cyan_OpOx_G3PDH"/>
</dbReference>
<accession>Q2T3J7</accession>
<evidence type="ECO:0000256" key="1">
    <source>
        <dbReference type="ARBA" id="ARBA00023002"/>
    </source>
</evidence>
<dbReference type="KEGG" id="bte:BTH_II2064"/>
<dbReference type="Gene3D" id="3.50.50.60">
    <property type="entry name" value="FAD/NAD(P)-binding domain"/>
    <property type="match status" value="2"/>
</dbReference>
<dbReference type="EMBL" id="CP000085">
    <property type="protein sequence ID" value="ABC35038.1"/>
    <property type="molecule type" value="Genomic_DNA"/>
</dbReference>
<dbReference type="PRINTS" id="PR00469">
    <property type="entry name" value="PNDRDTASEII"/>
</dbReference>
<evidence type="ECO:0000259" key="2">
    <source>
        <dbReference type="Pfam" id="PF07992"/>
    </source>
</evidence>
<gene>
    <name evidence="3" type="ordered locus">BTH_II2064</name>
</gene>
<protein>
    <submittedName>
        <fullName evidence="3">Oxidoreductase, putative</fullName>
    </submittedName>
</protein>